<name>A0A4Y2P1S7_ARAVE</name>
<gene>
    <name evidence="2" type="ORF">AVEN_131704_1</name>
</gene>
<sequence length="170" mass="18337">MCLGLQPAHSMNAGSNPGQDEFEVLSQSASKSYNLARQRTSLTTSDAATTSSSVVEVATNACLCLCYEIAPPAYTITEPDAMSYIVQGILMNQHREALSRLLGSSPLMLHGVYRLFGFGMVLQLGASSSNRSDIMMAVLQTDQSRRWCIVISLSKFSRRGTCSLSVAADD</sequence>
<evidence type="ECO:0000256" key="1">
    <source>
        <dbReference type="SAM" id="MobiDB-lite"/>
    </source>
</evidence>
<proteinExistence type="predicted"/>
<keyword evidence="3" id="KW-1185">Reference proteome</keyword>
<accession>A0A4Y2P1S7</accession>
<dbReference type="AlphaFoldDB" id="A0A4Y2P1S7"/>
<protein>
    <submittedName>
        <fullName evidence="2">Uncharacterized protein</fullName>
    </submittedName>
</protein>
<feature type="region of interest" description="Disordered" evidence="1">
    <location>
        <begin position="1"/>
        <end position="20"/>
    </location>
</feature>
<dbReference type="Proteomes" id="UP000499080">
    <property type="component" value="Unassembled WGS sequence"/>
</dbReference>
<evidence type="ECO:0000313" key="2">
    <source>
        <dbReference type="EMBL" id="GBN45855.1"/>
    </source>
</evidence>
<reference evidence="2 3" key="1">
    <citation type="journal article" date="2019" name="Sci. Rep.">
        <title>Orb-weaving spider Araneus ventricosus genome elucidates the spidroin gene catalogue.</title>
        <authorList>
            <person name="Kono N."/>
            <person name="Nakamura H."/>
            <person name="Ohtoshi R."/>
            <person name="Moran D.A.P."/>
            <person name="Shinohara A."/>
            <person name="Yoshida Y."/>
            <person name="Fujiwara M."/>
            <person name="Mori M."/>
            <person name="Tomita M."/>
            <person name="Arakawa K."/>
        </authorList>
    </citation>
    <scope>NUCLEOTIDE SEQUENCE [LARGE SCALE GENOMIC DNA]</scope>
</reference>
<evidence type="ECO:0000313" key="3">
    <source>
        <dbReference type="Proteomes" id="UP000499080"/>
    </source>
</evidence>
<dbReference type="EMBL" id="BGPR01010372">
    <property type="protein sequence ID" value="GBN45855.1"/>
    <property type="molecule type" value="Genomic_DNA"/>
</dbReference>
<comment type="caution">
    <text evidence="2">The sequence shown here is derived from an EMBL/GenBank/DDBJ whole genome shotgun (WGS) entry which is preliminary data.</text>
</comment>
<organism evidence="2 3">
    <name type="scientific">Araneus ventricosus</name>
    <name type="common">Orbweaver spider</name>
    <name type="synonym">Epeira ventricosa</name>
    <dbReference type="NCBI Taxonomy" id="182803"/>
    <lineage>
        <taxon>Eukaryota</taxon>
        <taxon>Metazoa</taxon>
        <taxon>Ecdysozoa</taxon>
        <taxon>Arthropoda</taxon>
        <taxon>Chelicerata</taxon>
        <taxon>Arachnida</taxon>
        <taxon>Araneae</taxon>
        <taxon>Araneomorphae</taxon>
        <taxon>Entelegynae</taxon>
        <taxon>Araneoidea</taxon>
        <taxon>Araneidae</taxon>
        <taxon>Araneus</taxon>
    </lineage>
</organism>